<sequence length="152" mass="17614">MLTDAFTMTVFLIPTAICAKQNRSSLYFLELSPGLFRLGRNIEQSQHNLEASTNRKANINLVADKSTRGERPGYDFQLTDNFSEELQDRYCTRVVREIVNNYIRRGSYGLLNMPQVPSYIRDRQQLPLVSTSSAKQTYLNYLYGFEYSMEND</sequence>
<dbReference type="Proteomes" id="UP000296049">
    <property type="component" value="Unassembled WGS sequence"/>
</dbReference>
<evidence type="ECO:0000313" key="1">
    <source>
        <dbReference type="EMBL" id="EOB05217.1"/>
    </source>
</evidence>
<organism evidence="1 2">
    <name type="scientific">Anas platyrhynchos</name>
    <name type="common">Mallard</name>
    <name type="synonym">Anas boschas</name>
    <dbReference type="NCBI Taxonomy" id="8839"/>
    <lineage>
        <taxon>Eukaryota</taxon>
        <taxon>Metazoa</taxon>
        <taxon>Chordata</taxon>
        <taxon>Craniata</taxon>
        <taxon>Vertebrata</taxon>
        <taxon>Euteleostomi</taxon>
        <taxon>Archelosauria</taxon>
        <taxon>Archosauria</taxon>
        <taxon>Dinosauria</taxon>
        <taxon>Saurischia</taxon>
        <taxon>Theropoda</taxon>
        <taxon>Coelurosauria</taxon>
        <taxon>Aves</taxon>
        <taxon>Neognathae</taxon>
        <taxon>Galloanserae</taxon>
        <taxon>Anseriformes</taxon>
        <taxon>Anatidae</taxon>
        <taxon>Anatinae</taxon>
        <taxon>Anas</taxon>
    </lineage>
</organism>
<protein>
    <submittedName>
        <fullName evidence="1">Uncharacterized protein</fullName>
    </submittedName>
</protein>
<dbReference type="EMBL" id="KB742711">
    <property type="protein sequence ID" value="EOB05217.1"/>
    <property type="molecule type" value="Genomic_DNA"/>
</dbReference>
<keyword evidence="2" id="KW-1185">Reference proteome</keyword>
<name>R0K633_ANAPL</name>
<evidence type="ECO:0000313" key="2">
    <source>
        <dbReference type="Proteomes" id="UP000296049"/>
    </source>
</evidence>
<gene>
    <name evidence="1" type="ORF">Anapl_02098</name>
</gene>
<reference evidence="2" key="1">
    <citation type="journal article" date="2013" name="Nat. Genet.">
        <title>The duck genome and transcriptome provide insight into an avian influenza virus reservoir species.</title>
        <authorList>
            <person name="Huang Y."/>
            <person name="Li Y."/>
            <person name="Burt D.W."/>
            <person name="Chen H."/>
            <person name="Zhang Y."/>
            <person name="Qian W."/>
            <person name="Kim H."/>
            <person name="Gan S."/>
            <person name="Zhao Y."/>
            <person name="Li J."/>
            <person name="Yi K."/>
            <person name="Feng H."/>
            <person name="Zhu P."/>
            <person name="Li B."/>
            <person name="Liu Q."/>
            <person name="Fairley S."/>
            <person name="Magor K.E."/>
            <person name="Du Z."/>
            <person name="Hu X."/>
            <person name="Goodman L."/>
            <person name="Tafer H."/>
            <person name="Vignal A."/>
            <person name="Lee T."/>
            <person name="Kim K.W."/>
            <person name="Sheng Z."/>
            <person name="An Y."/>
            <person name="Searle S."/>
            <person name="Herrero J."/>
            <person name="Groenen M.A."/>
            <person name="Crooijmans R.P."/>
            <person name="Faraut T."/>
            <person name="Cai Q."/>
            <person name="Webster R.G."/>
            <person name="Aldridge J.R."/>
            <person name="Warren W.C."/>
            <person name="Bartschat S."/>
            <person name="Kehr S."/>
            <person name="Marz M."/>
            <person name="Stadler P.F."/>
            <person name="Smith J."/>
            <person name="Kraus R.H."/>
            <person name="Zhao Y."/>
            <person name="Ren L."/>
            <person name="Fei J."/>
            <person name="Morisson M."/>
            <person name="Kaiser P."/>
            <person name="Griffin D.K."/>
            <person name="Rao M."/>
            <person name="Pitel F."/>
            <person name="Wang J."/>
            <person name="Li N."/>
        </authorList>
    </citation>
    <scope>NUCLEOTIDE SEQUENCE [LARGE SCALE GENOMIC DNA]</scope>
</reference>
<dbReference type="AlphaFoldDB" id="R0K633"/>
<accession>R0K633</accession>
<proteinExistence type="predicted"/>